<comment type="caution">
    <text evidence="5">The sequence shown here is derived from an EMBL/GenBank/DDBJ whole genome shotgun (WGS) entry which is preliminary data.</text>
</comment>
<evidence type="ECO:0000256" key="1">
    <source>
        <dbReference type="ARBA" id="ARBA00023015"/>
    </source>
</evidence>
<dbReference type="PANTHER" id="PTHR46796">
    <property type="entry name" value="HTH-TYPE TRANSCRIPTIONAL ACTIVATOR RHAS-RELATED"/>
    <property type="match status" value="1"/>
</dbReference>
<dbReference type="RefSeq" id="WP_112345481.1">
    <property type="nucleotide sequence ID" value="NZ_QMKK01000059.1"/>
</dbReference>
<feature type="domain" description="HTH araC/xylS-type" evidence="4">
    <location>
        <begin position="192"/>
        <end position="289"/>
    </location>
</feature>
<evidence type="ECO:0000256" key="3">
    <source>
        <dbReference type="ARBA" id="ARBA00023163"/>
    </source>
</evidence>
<keyword evidence="3" id="KW-0804">Transcription</keyword>
<dbReference type="Gene3D" id="1.10.10.60">
    <property type="entry name" value="Homeodomain-like"/>
    <property type="match status" value="2"/>
</dbReference>
<name>A0A329Y2L8_RHITR</name>
<evidence type="ECO:0000313" key="6">
    <source>
        <dbReference type="Proteomes" id="UP000251205"/>
    </source>
</evidence>
<keyword evidence="2" id="KW-0238">DNA-binding</keyword>
<dbReference type="AlphaFoldDB" id="A0A329Y2L8"/>
<dbReference type="OrthoDB" id="9793400at2"/>
<dbReference type="PROSITE" id="PS01124">
    <property type="entry name" value="HTH_ARAC_FAMILY_2"/>
    <property type="match status" value="1"/>
</dbReference>
<dbReference type="EMBL" id="QMKK01000059">
    <property type="protein sequence ID" value="RAX37693.1"/>
    <property type="molecule type" value="Genomic_DNA"/>
</dbReference>
<keyword evidence="1" id="KW-0805">Transcription regulation</keyword>
<evidence type="ECO:0000313" key="5">
    <source>
        <dbReference type="EMBL" id="RAX37693.1"/>
    </source>
</evidence>
<reference evidence="5 6" key="1">
    <citation type="submission" date="2018-06" db="EMBL/GenBank/DDBJ databases">
        <title>Whole Genome Sequence of an efficient microsymbiont, Rhizobium tropici.</title>
        <authorList>
            <person name="Srinivasan R."/>
            <person name="Singh H.V."/>
            <person name="Srivastava R."/>
            <person name="Kumari B."/>
            <person name="Radhakrishna A."/>
        </authorList>
    </citation>
    <scope>NUCLEOTIDE SEQUENCE [LARGE SCALE GENOMIC DNA]</scope>
    <source>
        <strain evidence="5 6">IGFRI Rhizo-19</strain>
    </source>
</reference>
<evidence type="ECO:0000259" key="4">
    <source>
        <dbReference type="PROSITE" id="PS01124"/>
    </source>
</evidence>
<proteinExistence type="predicted"/>
<dbReference type="InterPro" id="IPR018062">
    <property type="entry name" value="HTH_AraC-typ_CS"/>
</dbReference>
<evidence type="ECO:0000256" key="2">
    <source>
        <dbReference type="ARBA" id="ARBA00023125"/>
    </source>
</evidence>
<dbReference type="GO" id="GO:0003700">
    <property type="term" value="F:DNA-binding transcription factor activity"/>
    <property type="evidence" value="ECO:0007669"/>
    <property type="project" value="InterPro"/>
</dbReference>
<organism evidence="5 6">
    <name type="scientific">Rhizobium tropici</name>
    <dbReference type="NCBI Taxonomy" id="398"/>
    <lineage>
        <taxon>Bacteria</taxon>
        <taxon>Pseudomonadati</taxon>
        <taxon>Pseudomonadota</taxon>
        <taxon>Alphaproteobacteria</taxon>
        <taxon>Hyphomicrobiales</taxon>
        <taxon>Rhizobiaceae</taxon>
        <taxon>Rhizobium/Agrobacterium group</taxon>
        <taxon>Rhizobium</taxon>
    </lineage>
</organism>
<dbReference type="Pfam" id="PF12833">
    <property type="entry name" value="HTH_18"/>
    <property type="match status" value="1"/>
</dbReference>
<gene>
    <name evidence="5" type="ORF">DQ393_30750</name>
</gene>
<dbReference type="SMART" id="SM00342">
    <property type="entry name" value="HTH_ARAC"/>
    <property type="match status" value="1"/>
</dbReference>
<dbReference type="InterPro" id="IPR050204">
    <property type="entry name" value="AraC_XylS_family_regulators"/>
</dbReference>
<dbReference type="Proteomes" id="UP000251205">
    <property type="component" value="Unassembled WGS sequence"/>
</dbReference>
<dbReference type="PROSITE" id="PS00041">
    <property type="entry name" value="HTH_ARAC_FAMILY_1"/>
    <property type="match status" value="1"/>
</dbReference>
<dbReference type="GO" id="GO:0043565">
    <property type="term" value="F:sequence-specific DNA binding"/>
    <property type="evidence" value="ECO:0007669"/>
    <property type="project" value="InterPro"/>
</dbReference>
<protein>
    <submittedName>
        <fullName evidence="5">AraC family transcriptional regulator</fullName>
    </submittedName>
</protein>
<dbReference type="InterPro" id="IPR009057">
    <property type="entry name" value="Homeodomain-like_sf"/>
</dbReference>
<dbReference type="InterPro" id="IPR018060">
    <property type="entry name" value="HTH_AraC"/>
</dbReference>
<accession>A0A329Y2L8</accession>
<dbReference type="SUPFAM" id="SSF46689">
    <property type="entry name" value="Homeodomain-like"/>
    <property type="match status" value="2"/>
</dbReference>
<dbReference type="PANTHER" id="PTHR46796:SF14">
    <property type="entry name" value="TRANSCRIPTIONAL REGULATORY PROTEIN"/>
    <property type="match status" value="1"/>
</dbReference>
<sequence>MERESEGSDAPGTPVPSRWVMKASAITITRLCYDKDDLPIAPANKRDEAVSVITQLTDFRMHRLWRNKELIFEGGHPKGAIAITDLRNEWQCHHLSPFDNLRFNIPLSFVRSFLEDIGRPQFDGFDCRPGTKDDVILGLAQAVLPYLVSRHEANQLFFEQISLVLLTHLTHTYASQYFPTRRNGVLAPWQEKRVLEFLTANAFAQVSITELAELCNLSRSYFNRAFKETFGRTPYRWVMEYRVSKAKDLLLSGLSIQESATACGFADQSHLTRVFSDIVGEPPGNWRRQNRLKLGGKAS</sequence>